<dbReference type="AlphaFoldDB" id="A0A2G1WI97"/>
<dbReference type="EMBL" id="NHOA01000086">
    <property type="protein sequence ID" value="PHQ38579.1"/>
    <property type="molecule type" value="Genomic_DNA"/>
</dbReference>
<reference evidence="2 3" key="1">
    <citation type="journal article" date="2014" name="Front. Microbiol.">
        <title>Population and genomic analysis of the genus Halorubrum.</title>
        <authorList>
            <person name="Fullmer M.S."/>
            <person name="Soucy S.M."/>
            <person name="Swithers K.S."/>
            <person name="Makkay A.M."/>
            <person name="Wheeler R."/>
            <person name="Ventosa A."/>
            <person name="Gogarten J.P."/>
            <person name="Papke R.T."/>
        </authorList>
    </citation>
    <scope>NUCLEOTIDE SEQUENCE [LARGE SCALE GENOMIC DNA]</scope>
    <source>
        <strain evidence="2 3">C49</strain>
    </source>
</reference>
<accession>A0A2G1WI97</accession>
<gene>
    <name evidence="2" type="ORF">DJ69_10825</name>
</gene>
<organism evidence="2 3">
    <name type="scientific">Halorubrum persicum</name>
    <dbReference type="NCBI Taxonomy" id="1383844"/>
    <lineage>
        <taxon>Archaea</taxon>
        <taxon>Methanobacteriati</taxon>
        <taxon>Methanobacteriota</taxon>
        <taxon>Stenosarchaea group</taxon>
        <taxon>Halobacteria</taxon>
        <taxon>Halobacteriales</taxon>
        <taxon>Haloferacaceae</taxon>
        <taxon>Halorubrum</taxon>
    </lineage>
</organism>
<dbReference type="RefSeq" id="WP_099255635.1">
    <property type="nucleotide sequence ID" value="NZ_NHOA01000086.1"/>
</dbReference>
<sequence length="223" mass="23444">MSATQYNLDRRQLLGALAAIGGGSAAISAGTYATFSDTESSSDSIETDSIVLDTGSQTLSFTTNDIEPGASGSSSVVLESAGTAGGRLDVSIANVSNTDEVSTKPEEDAEAEADEDSIPLADQLEVKMWVEEASPDSGEGQFDDTSDYGLKEDGTVAHGDGATLNFADVSDFPSQPTYQTMTFADDSPTDKEFFVEWKLPQDATNAVQGDKTTIDFDFTLNQA</sequence>
<dbReference type="NCBIfam" id="TIGR04088">
    <property type="entry name" value="cognate_SipW"/>
    <property type="match status" value="1"/>
</dbReference>
<evidence type="ECO:0000256" key="1">
    <source>
        <dbReference type="SAM" id="MobiDB-lite"/>
    </source>
</evidence>
<dbReference type="Proteomes" id="UP000222824">
    <property type="component" value="Unassembled WGS sequence"/>
</dbReference>
<evidence type="ECO:0000313" key="3">
    <source>
        <dbReference type="Proteomes" id="UP000222824"/>
    </source>
</evidence>
<evidence type="ECO:0000313" key="2">
    <source>
        <dbReference type="EMBL" id="PHQ38579.1"/>
    </source>
</evidence>
<proteinExistence type="predicted"/>
<feature type="region of interest" description="Disordered" evidence="1">
    <location>
        <begin position="89"/>
        <end position="120"/>
    </location>
</feature>
<evidence type="ECO:0008006" key="4">
    <source>
        <dbReference type="Google" id="ProtNLM"/>
    </source>
</evidence>
<dbReference type="InterPro" id="IPR006311">
    <property type="entry name" value="TAT_signal"/>
</dbReference>
<comment type="caution">
    <text evidence="2">The sequence shown here is derived from an EMBL/GenBank/DDBJ whole genome shotgun (WGS) entry which is preliminary data.</text>
</comment>
<dbReference type="PROSITE" id="PS51318">
    <property type="entry name" value="TAT"/>
    <property type="match status" value="1"/>
</dbReference>
<name>A0A2G1WI97_9EURY</name>
<feature type="compositionally biased region" description="Acidic residues" evidence="1">
    <location>
        <begin position="107"/>
        <end position="117"/>
    </location>
</feature>
<dbReference type="InterPro" id="IPR023833">
    <property type="entry name" value="Signal_pept_SipW-depend-type"/>
</dbReference>
<protein>
    <recommendedName>
        <fullName evidence="4">SipW-cognate class signal peptide</fullName>
    </recommendedName>
</protein>
<keyword evidence="3" id="KW-1185">Reference proteome</keyword>